<accession>A0A1M5U564</accession>
<keyword evidence="1" id="KW-1133">Transmembrane helix</keyword>
<sequence length="69" mass="8407">MFRKFWKHKGRETLFVVLMIPFWFLLRYPFYDEAVWGRWGATLTLVLFVGAPVWLVYTVTKFFRENVGK</sequence>
<dbReference type="STRING" id="870908.SAMN04488044_2795"/>
<keyword evidence="3" id="KW-1185">Reference proteome</keyword>
<reference evidence="3" key="1">
    <citation type="submission" date="2016-11" db="EMBL/GenBank/DDBJ databases">
        <authorList>
            <person name="Varghese N."/>
            <person name="Submissions S."/>
        </authorList>
    </citation>
    <scope>NUCLEOTIDE SEQUENCE [LARGE SCALE GENOMIC DNA]</scope>
    <source>
        <strain evidence="3">DSM 28223</strain>
    </source>
</reference>
<feature type="transmembrane region" description="Helical" evidence="1">
    <location>
        <begin position="12"/>
        <end position="30"/>
    </location>
</feature>
<organism evidence="2 3">
    <name type="scientific">Cognatishimia maritima</name>
    <dbReference type="NCBI Taxonomy" id="870908"/>
    <lineage>
        <taxon>Bacteria</taxon>
        <taxon>Pseudomonadati</taxon>
        <taxon>Pseudomonadota</taxon>
        <taxon>Alphaproteobacteria</taxon>
        <taxon>Rhodobacterales</taxon>
        <taxon>Paracoccaceae</taxon>
        <taxon>Cognatishimia</taxon>
    </lineage>
</organism>
<keyword evidence="1" id="KW-0472">Membrane</keyword>
<name>A0A1M5U564_9RHOB</name>
<keyword evidence="1" id="KW-0812">Transmembrane</keyword>
<proteinExistence type="predicted"/>
<feature type="transmembrane region" description="Helical" evidence="1">
    <location>
        <begin position="36"/>
        <end position="59"/>
    </location>
</feature>
<evidence type="ECO:0000313" key="3">
    <source>
        <dbReference type="Proteomes" id="UP000184211"/>
    </source>
</evidence>
<dbReference type="Proteomes" id="UP000184211">
    <property type="component" value="Unassembled WGS sequence"/>
</dbReference>
<dbReference type="AlphaFoldDB" id="A0A1M5U564"/>
<evidence type="ECO:0000256" key="1">
    <source>
        <dbReference type="SAM" id="Phobius"/>
    </source>
</evidence>
<dbReference type="EMBL" id="FQWM01000006">
    <property type="protein sequence ID" value="SHH58020.1"/>
    <property type="molecule type" value="Genomic_DNA"/>
</dbReference>
<gene>
    <name evidence="2" type="ORF">SAMN04488044_2795</name>
</gene>
<protein>
    <submittedName>
        <fullName evidence="2">Uncharacterized protein</fullName>
    </submittedName>
</protein>
<evidence type="ECO:0000313" key="2">
    <source>
        <dbReference type="EMBL" id="SHH58020.1"/>
    </source>
</evidence>